<comment type="caution">
    <text evidence="2">The sequence shown here is derived from an EMBL/GenBank/DDBJ whole genome shotgun (WGS) entry which is preliminary data.</text>
</comment>
<evidence type="ECO:0000313" key="2">
    <source>
        <dbReference type="EMBL" id="GAH55176.1"/>
    </source>
</evidence>
<accession>X1GB92</accession>
<protein>
    <submittedName>
        <fullName evidence="2">Uncharacterized protein</fullName>
    </submittedName>
</protein>
<keyword evidence="1" id="KW-0472">Membrane</keyword>
<dbReference type="AlphaFoldDB" id="X1GB92"/>
<dbReference type="EMBL" id="BARU01020966">
    <property type="protein sequence ID" value="GAH55176.1"/>
    <property type="molecule type" value="Genomic_DNA"/>
</dbReference>
<feature type="transmembrane region" description="Helical" evidence="1">
    <location>
        <begin position="20"/>
        <end position="44"/>
    </location>
</feature>
<keyword evidence="1" id="KW-0812">Transmembrane</keyword>
<proteinExistence type="predicted"/>
<gene>
    <name evidence="2" type="ORF">S03H2_34371</name>
</gene>
<evidence type="ECO:0000256" key="1">
    <source>
        <dbReference type="SAM" id="Phobius"/>
    </source>
</evidence>
<sequence length="53" mass="5758">MHGEIITAFTDGLASIQADVITLLIVVIPVAIAIFGIIFAIRFAKRGFRTISR</sequence>
<name>X1GB92_9ZZZZ</name>
<keyword evidence="1" id="KW-1133">Transmembrane helix</keyword>
<organism evidence="2">
    <name type="scientific">marine sediment metagenome</name>
    <dbReference type="NCBI Taxonomy" id="412755"/>
    <lineage>
        <taxon>unclassified sequences</taxon>
        <taxon>metagenomes</taxon>
        <taxon>ecological metagenomes</taxon>
    </lineage>
</organism>
<reference evidence="2" key="1">
    <citation type="journal article" date="2014" name="Front. Microbiol.">
        <title>High frequency of phylogenetically diverse reductive dehalogenase-homologous genes in deep subseafloor sedimentary metagenomes.</title>
        <authorList>
            <person name="Kawai M."/>
            <person name="Futagami T."/>
            <person name="Toyoda A."/>
            <person name="Takaki Y."/>
            <person name="Nishi S."/>
            <person name="Hori S."/>
            <person name="Arai W."/>
            <person name="Tsubouchi T."/>
            <person name="Morono Y."/>
            <person name="Uchiyama I."/>
            <person name="Ito T."/>
            <person name="Fujiyama A."/>
            <person name="Inagaki F."/>
            <person name="Takami H."/>
        </authorList>
    </citation>
    <scope>NUCLEOTIDE SEQUENCE</scope>
    <source>
        <strain evidence="2">Expedition CK06-06</strain>
    </source>
</reference>